<evidence type="ECO:0000256" key="4">
    <source>
        <dbReference type="ARBA" id="ARBA00023136"/>
    </source>
</evidence>
<dbReference type="OrthoDB" id="32301at2"/>
<evidence type="ECO:0000313" key="6">
    <source>
        <dbReference type="EMBL" id="QBD83717.1"/>
    </source>
</evidence>
<dbReference type="KEGG" id="kbs:EPA93_38870"/>
<evidence type="ECO:0000313" key="7">
    <source>
        <dbReference type="Proteomes" id="UP000290365"/>
    </source>
</evidence>
<feature type="transmembrane region" description="Helical" evidence="5">
    <location>
        <begin position="20"/>
        <end position="40"/>
    </location>
</feature>
<keyword evidence="4 5" id="KW-0472">Membrane</keyword>
<proteinExistence type="predicted"/>
<feature type="transmembrane region" description="Helical" evidence="5">
    <location>
        <begin position="46"/>
        <end position="68"/>
    </location>
</feature>
<sequence>MNAKDEQSRDFLLRVVQPGLAGLMDGSVSTLAPIFATAFATHNPMTAFLVGIASATGAGISMAFSEALSDDGELTGRGKPVVRGAITGFMTFFGGALHTLPFLISSIHLALIVAYVVVAFELVLIAAIRHRYFGTSWWLSMLQVVGGGALVFIAALIFGNA</sequence>
<keyword evidence="2 5" id="KW-0812">Transmembrane</keyword>
<dbReference type="GO" id="GO:0012505">
    <property type="term" value="C:endomembrane system"/>
    <property type="evidence" value="ECO:0007669"/>
    <property type="project" value="UniProtKB-SubCell"/>
</dbReference>
<dbReference type="EMBL" id="CP035758">
    <property type="protein sequence ID" value="QBD83717.1"/>
    <property type="molecule type" value="Genomic_DNA"/>
</dbReference>
<gene>
    <name evidence="6" type="ORF">EPA93_38870</name>
</gene>
<keyword evidence="7" id="KW-1185">Reference proteome</keyword>
<dbReference type="GO" id="GO:0005384">
    <property type="term" value="F:manganese ion transmembrane transporter activity"/>
    <property type="evidence" value="ECO:0007669"/>
    <property type="project" value="InterPro"/>
</dbReference>
<protein>
    <submittedName>
        <fullName evidence="6">VIT family protein</fullName>
    </submittedName>
</protein>
<feature type="transmembrane region" description="Helical" evidence="5">
    <location>
        <begin position="80"/>
        <end position="100"/>
    </location>
</feature>
<evidence type="ECO:0000256" key="1">
    <source>
        <dbReference type="ARBA" id="ARBA00004127"/>
    </source>
</evidence>
<name>A0A4P6K5R2_KTERU</name>
<organism evidence="6 7">
    <name type="scientific">Ktedonosporobacter rubrisoli</name>
    <dbReference type="NCBI Taxonomy" id="2509675"/>
    <lineage>
        <taxon>Bacteria</taxon>
        <taxon>Bacillati</taxon>
        <taxon>Chloroflexota</taxon>
        <taxon>Ktedonobacteria</taxon>
        <taxon>Ktedonobacterales</taxon>
        <taxon>Ktedonosporobacteraceae</taxon>
        <taxon>Ktedonosporobacter</taxon>
    </lineage>
</organism>
<reference evidence="6 7" key="1">
    <citation type="submission" date="2019-01" db="EMBL/GenBank/DDBJ databases">
        <title>Ktedonosporobacter rubrisoli SCAWS-G2.</title>
        <authorList>
            <person name="Huang Y."/>
            <person name="Yan B."/>
        </authorList>
    </citation>
    <scope>NUCLEOTIDE SEQUENCE [LARGE SCALE GENOMIC DNA]</scope>
    <source>
        <strain evidence="6 7">SCAWS-G2</strain>
    </source>
</reference>
<evidence type="ECO:0000256" key="3">
    <source>
        <dbReference type="ARBA" id="ARBA00022989"/>
    </source>
</evidence>
<accession>A0A4P6K5R2</accession>
<dbReference type="AlphaFoldDB" id="A0A4P6K5R2"/>
<dbReference type="Proteomes" id="UP000290365">
    <property type="component" value="Chromosome"/>
</dbReference>
<feature type="transmembrane region" description="Helical" evidence="5">
    <location>
        <begin position="137"/>
        <end position="158"/>
    </location>
</feature>
<feature type="transmembrane region" description="Helical" evidence="5">
    <location>
        <begin position="106"/>
        <end position="125"/>
    </location>
</feature>
<dbReference type="InterPro" id="IPR008217">
    <property type="entry name" value="Ccc1_fam"/>
</dbReference>
<comment type="subcellular location">
    <subcellularLocation>
        <location evidence="1">Endomembrane system</location>
        <topology evidence="1">Multi-pass membrane protein</topology>
    </subcellularLocation>
</comment>
<keyword evidence="3 5" id="KW-1133">Transmembrane helix</keyword>
<evidence type="ECO:0000256" key="5">
    <source>
        <dbReference type="SAM" id="Phobius"/>
    </source>
</evidence>
<dbReference type="Pfam" id="PF01988">
    <property type="entry name" value="VIT1"/>
    <property type="match status" value="1"/>
</dbReference>
<dbReference type="GO" id="GO:0030026">
    <property type="term" value="P:intracellular manganese ion homeostasis"/>
    <property type="evidence" value="ECO:0007669"/>
    <property type="project" value="InterPro"/>
</dbReference>
<evidence type="ECO:0000256" key="2">
    <source>
        <dbReference type="ARBA" id="ARBA00022692"/>
    </source>
</evidence>